<keyword evidence="2" id="KW-0732">Signal</keyword>
<dbReference type="AlphaFoldDB" id="A0A1U7HG32"/>
<sequence>MAKASKNKLTIGGFTMKKLIALSVILGLTSFLGACASQESPSDTTAPSGTEQTAPGSDPTAPTGTESPAAPDSTSPESTAPGTTDPASDPTKSETKEEPSDAGSMTAPQEAPTEPSGTGN</sequence>
<dbReference type="STRING" id="1921803.NIES593_12115"/>
<comment type="caution">
    <text evidence="3">The sequence shown here is derived from an EMBL/GenBank/DDBJ whole genome shotgun (WGS) entry which is preliminary data.</text>
</comment>
<feature type="region of interest" description="Disordered" evidence="1">
    <location>
        <begin position="36"/>
        <end position="120"/>
    </location>
</feature>
<evidence type="ECO:0000313" key="4">
    <source>
        <dbReference type="Proteomes" id="UP000186868"/>
    </source>
</evidence>
<organism evidence="3 4">
    <name type="scientific">Hydrococcus rivularis NIES-593</name>
    <dbReference type="NCBI Taxonomy" id="1921803"/>
    <lineage>
        <taxon>Bacteria</taxon>
        <taxon>Bacillati</taxon>
        <taxon>Cyanobacteriota</taxon>
        <taxon>Cyanophyceae</taxon>
        <taxon>Pleurocapsales</taxon>
        <taxon>Hydrococcaceae</taxon>
        <taxon>Hydrococcus</taxon>
    </lineage>
</organism>
<feature type="chain" id="PRO_5012323865" evidence="2">
    <location>
        <begin position="37"/>
        <end position="120"/>
    </location>
</feature>
<dbReference type="PROSITE" id="PS51257">
    <property type="entry name" value="PROKAR_LIPOPROTEIN"/>
    <property type="match status" value="1"/>
</dbReference>
<feature type="compositionally biased region" description="Polar residues" evidence="1">
    <location>
        <begin position="37"/>
        <end position="86"/>
    </location>
</feature>
<name>A0A1U7HG32_9CYAN</name>
<gene>
    <name evidence="3" type="ORF">NIES593_12115</name>
</gene>
<feature type="signal peptide" evidence="2">
    <location>
        <begin position="1"/>
        <end position="36"/>
    </location>
</feature>
<reference evidence="3 4" key="1">
    <citation type="submission" date="2016-11" db="EMBL/GenBank/DDBJ databases">
        <title>Draft Genome Sequences of Nine Cyanobacterial Strains from Diverse Habitats.</title>
        <authorList>
            <person name="Zhu T."/>
            <person name="Hou S."/>
            <person name="Lu X."/>
            <person name="Hess W.R."/>
        </authorList>
    </citation>
    <scope>NUCLEOTIDE SEQUENCE [LARGE SCALE GENOMIC DNA]</scope>
    <source>
        <strain evidence="3 4">NIES-593</strain>
    </source>
</reference>
<accession>A0A1U7HG32</accession>
<keyword evidence="4" id="KW-1185">Reference proteome</keyword>
<protein>
    <submittedName>
        <fullName evidence="3">Uncharacterized protein</fullName>
    </submittedName>
</protein>
<dbReference type="EMBL" id="MRCB01000013">
    <property type="protein sequence ID" value="OKH22536.1"/>
    <property type="molecule type" value="Genomic_DNA"/>
</dbReference>
<proteinExistence type="predicted"/>
<evidence type="ECO:0000256" key="1">
    <source>
        <dbReference type="SAM" id="MobiDB-lite"/>
    </source>
</evidence>
<evidence type="ECO:0000313" key="3">
    <source>
        <dbReference type="EMBL" id="OKH22536.1"/>
    </source>
</evidence>
<evidence type="ECO:0000256" key="2">
    <source>
        <dbReference type="SAM" id="SignalP"/>
    </source>
</evidence>
<dbReference type="Proteomes" id="UP000186868">
    <property type="component" value="Unassembled WGS sequence"/>
</dbReference>